<dbReference type="InterPro" id="IPR027417">
    <property type="entry name" value="P-loop_NTPase"/>
</dbReference>
<reference evidence="2 3" key="1">
    <citation type="submission" date="2019-04" db="EMBL/GenBank/DDBJ databases">
        <title>Psychroflexus halotolerans sp. nov., isolated from a marine solar saltern.</title>
        <authorList>
            <person name="Feng X."/>
        </authorList>
    </citation>
    <scope>NUCLEOTIDE SEQUENCE [LARGE SCALE GENOMIC DNA]</scope>
    <source>
        <strain evidence="2 3">WDS2C27</strain>
    </source>
</reference>
<dbReference type="Proteomes" id="UP000306552">
    <property type="component" value="Unassembled WGS sequence"/>
</dbReference>
<dbReference type="RefSeq" id="WP_138932202.1">
    <property type="nucleotide sequence ID" value="NZ_SWMU01000003.1"/>
</dbReference>
<dbReference type="AlphaFoldDB" id="A0A4V6ALC0"/>
<gene>
    <name evidence="2" type="ORF">FCN74_08680</name>
</gene>
<dbReference type="SUPFAM" id="SSF52540">
    <property type="entry name" value="P-loop containing nucleoside triphosphate hydrolases"/>
    <property type="match status" value="1"/>
</dbReference>
<dbReference type="Pfam" id="PF13521">
    <property type="entry name" value="AAA_28"/>
    <property type="match status" value="1"/>
</dbReference>
<evidence type="ECO:0000313" key="2">
    <source>
        <dbReference type="EMBL" id="TKS56085.1"/>
    </source>
</evidence>
<keyword evidence="2" id="KW-0547">Nucleotide-binding</keyword>
<dbReference type="Gene3D" id="3.40.50.300">
    <property type="entry name" value="P-loop containing nucleotide triphosphate hydrolases"/>
    <property type="match status" value="1"/>
</dbReference>
<dbReference type="GO" id="GO:0005524">
    <property type="term" value="F:ATP binding"/>
    <property type="evidence" value="ECO:0007669"/>
    <property type="project" value="UniProtKB-KW"/>
</dbReference>
<dbReference type="InterPro" id="IPR038727">
    <property type="entry name" value="NadR/Ttd14_AAA_dom"/>
</dbReference>
<name>A0A4V6ALC0_9FLAO</name>
<sequence>MDFNVSKILFMGAPSTGKTSLINALKGKGFVCYEEISRQVTQEARDEGIEHLFLEQPLLFSEKLLEGRIRQFLSANSVEQSPVFIDRGLPDITAYLDMIKKPYPERFNNANQEYRYDIVFWFPFWEDIYTADEERYENLNLAKTIEKYLLKSYKMYNYDLIEMPKSSLEERLNFLLSYLNLT</sequence>
<feature type="domain" description="NadR/Ttd14 AAA" evidence="1">
    <location>
        <begin position="7"/>
        <end position="171"/>
    </location>
</feature>
<keyword evidence="3" id="KW-1185">Reference proteome</keyword>
<accession>A0A4V6ALC0</accession>
<proteinExistence type="predicted"/>
<organism evidence="2 3">
    <name type="scientific">Mesohalobacter halotolerans</name>
    <dbReference type="NCBI Taxonomy" id="1883405"/>
    <lineage>
        <taxon>Bacteria</taxon>
        <taxon>Pseudomonadati</taxon>
        <taxon>Bacteroidota</taxon>
        <taxon>Flavobacteriia</taxon>
        <taxon>Flavobacteriales</taxon>
        <taxon>Flavobacteriaceae</taxon>
        <taxon>Mesohalobacter</taxon>
    </lineage>
</organism>
<evidence type="ECO:0000259" key="1">
    <source>
        <dbReference type="Pfam" id="PF13521"/>
    </source>
</evidence>
<evidence type="ECO:0000313" key="3">
    <source>
        <dbReference type="Proteomes" id="UP000306552"/>
    </source>
</evidence>
<dbReference type="OrthoDB" id="5638848at2"/>
<keyword evidence="2" id="KW-0067">ATP-binding</keyword>
<comment type="caution">
    <text evidence="2">The sequence shown here is derived from an EMBL/GenBank/DDBJ whole genome shotgun (WGS) entry which is preliminary data.</text>
</comment>
<dbReference type="EMBL" id="SWMU01000003">
    <property type="protein sequence ID" value="TKS56085.1"/>
    <property type="molecule type" value="Genomic_DNA"/>
</dbReference>
<protein>
    <submittedName>
        <fullName evidence="2">ATP-binding protein</fullName>
    </submittedName>
</protein>